<dbReference type="InterPro" id="IPR052999">
    <property type="entry name" value="PTS1_Protein"/>
</dbReference>
<dbReference type="SUPFAM" id="SSF69118">
    <property type="entry name" value="AhpD-like"/>
    <property type="match status" value="1"/>
</dbReference>
<gene>
    <name evidence="2" type="ORF">VP01_2204g6</name>
</gene>
<dbReference type="Gene3D" id="1.20.1290.10">
    <property type="entry name" value="AhpD-like"/>
    <property type="match status" value="1"/>
</dbReference>
<sequence length="320" mass="35031">MGLSDGGGDGGIRMRNDYKRTDNPRFLKPNTHTMSTKISAALKQLLSINAHPPSLNHSPAFHHQLKGLLADLNRTAVEKRLSTDSWTIFSTAALVSLNRPSAFEPFWKSLVATSKERELVYQARLVRETALKSISFIGIAKAINALNAFREVIEGSEGEIVARLDEEQARRVPAEAGENTVPKVFARASETWKSIYRPLDEKLRAKLAAAHPDLPVHILHSHYGPLLSDPPTNRGPIGRIGTSLIAIGTLRAAQHLGPQLLSHVYGLRKAAEELPSRPEPSLGAGTDWLTSDDGAQWIISAIDRLSTLVSNCEHHPSPKL</sequence>
<dbReference type="Proteomes" id="UP000037035">
    <property type="component" value="Unassembled WGS sequence"/>
</dbReference>
<reference evidence="2 3" key="1">
    <citation type="submission" date="2015-08" db="EMBL/GenBank/DDBJ databases">
        <title>Next Generation Sequencing and Analysis of the Genome of Puccinia sorghi L Schw, the Causal Agent of Maize Common Rust.</title>
        <authorList>
            <person name="Rochi L."/>
            <person name="Burguener G."/>
            <person name="Darino M."/>
            <person name="Turjanski A."/>
            <person name="Kreff E."/>
            <person name="Dieguez M.J."/>
            <person name="Sacco F."/>
        </authorList>
    </citation>
    <scope>NUCLEOTIDE SEQUENCE [LARGE SCALE GENOMIC DNA]</scope>
    <source>
        <strain evidence="2 3">RO10H11247</strain>
    </source>
</reference>
<accession>A0A0L6V944</accession>
<name>A0A0L6V944_9BASI</name>
<dbReference type="OrthoDB" id="2505715at2759"/>
<dbReference type="AlphaFoldDB" id="A0A0L6V944"/>
<dbReference type="PANTHER" id="PTHR28180:SF2">
    <property type="entry name" value="PEROXISOMAL PROTEIN 2"/>
    <property type="match status" value="1"/>
</dbReference>
<dbReference type="InterPro" id="IPR029032">
    <property type="entry name" value="AhpD-like"/>
</dbReference>
<proteinExistence type="predicted"/>
<dbReference type="VEuPathDB" id="FungiDB:VP01_2204g6"/>
<evidence type="ECO:0000256" key="1">
    <source>
        <dbReference type="SAM" id="MobiDB-lite"/>
    </source>
</evidence>
<keyword evidence="3" id="KW-1185">Reference proteome</keyword>
<feature type="compositionally biased region" description="Basic and acidic residues" evidence="1">
    <location>
        <begin position="12"/>
        <end position="25"/>
    </location>
</feature>
<dbReference type="STRING" id="27349.A0A0L6V944"/>
<protein>
    <submittedName>
        <fullName evidence="2">Uncharacterized protein</fullName>
    </submittedName>
</protein>
<feature type="compositionally biased region" description="Gly residues" evidence="1">
    <location>
        <begin position="1"/>
        <end position="11"/>
    </location>
</feature>
<evidence type="ECO:0000313" key="2">
    <source>
        <dbReference type="EMBL" id="KNZ57234.1"/>
    </source>
</evidence>
<dbReference type="PANTHER" id="PTHR28180">
    <property type="entry name" value="CONSERVED MITOCHONDRIAL PROTEIN-RELATED"/>
    <property type="match status" value="1"/>
</dbReference>
<organism evidence="2 3">
    <name type="scientific">Puccinia sorghi</name>
    <dbReference type="NCBI Taxonomy" id="27349"/>
    <lineage>
        <taxon>Eukaryota</taxon>
        <taxon>Fungi</taxon>
        <taxon>Dikarya</taxon>
        <taxon>Basidiomycota</taxon>
        <taxon>Pucciniomycotina</taxon>
        <taxon>Pucciniomycetes</taxon>
        <taxon>Pucciniales</taxon>
        <taxon>Pucciniaceae</taxon>
        <taxon>Puccinia</taxon>
    </lineage>
</organism>
<evidence type="ECO:0000313" key="3">
    <source>
        <dbReference type="Proteomes" id="UP000037035"/>
    </source>
</evidence>
<comment type="caution">
    <text evidence="2">The sequence shown here is derived from an EMBL/GenBank/DDBJ whole genome shotgun (WGS) entry which is preliminary data.</text>
</comment>
<feature type="region of interest" description="Disordered" evidence="1">
    <location>
        <begin position="1"/>
        <end position="31"/>
    </location>
</feature>
<dbReference type="EMBL" id="LAVV01007064">
    <property type="protein sequence ID" value="KNZ57234.1"/>
    <property type="molecule type" value="Genomic_DNA"/>
</dbReference>